<gene>
    <name evidence="1" type="ORF">NUU61_007680</name>
</gene>
<dbReference type="Proteomes" id="UP001141434">
    <property type="component" value="Unassembled WGS sequence"/>
</dbReference>
<dbReference type="GO" id="GO:0008237">
    <property type="term" value="F:metallopeptidase activity"/>
    <property type="evidence" value="ECO:0007669"/>
    <property type="project" value="InterPro"/>
</dbReference>
<evidence type="ECO:0000313" key="1">
    <source>
        <dbReference type="EMBL" id="KAJ5086373.1"/>
    </source>
</evidence>
<reference evidence="1" key="1">
    <citation type="submission" date="2022-11" db="EMBL/GenBank/DDBJ databases">
        <authorList>
            <person name="Petersen C."/>
        </authorList>
    </citation>
    <scope>NUCLEOTIDE SEQUENCE</scope>
    <source>
        <strain evidence="1">IBT 34128</strain>
    </source>
</reference>
<comment type="caution">
    <text evidence="1">The sequence shown here is derived from an EMBL/GenBank/DDBJ whole genome shotgun (WGS) entry which is preliminary data.</text>
</comment>
<proteinExistence type="predicted"/>
<dbReference type="AlphaFoldDB" id="A0A9W9EQX3"/>
<accession>A0A9W9EQX3</accession>
<evidence type="ECO:0000313" key="2">
    <source>
        <dbReference type="Proteomes" id="UP001141434"/>
    </source>
</evidence>
<protein>
    <submittedName>
        <fullName evidence="1">Uncharacterized protein</fullName>
    </submittedName>
</protein>
<keyword evidence="2" id="KW-1185">Reference proteome</keyword>
<dbReference type="RefSeq" id="XP_056508498.1">
    <property type="nucleotide sequence ID" value="XM_056658205.1"/>
</dbReference>
<dbReference type="GeneID" id="81397374"/>
<reference evidence="1" key="2">
    <citation type="journal article" date="2023" name="IMA Fungus">
        <title>Comparative genomic study of the Penicillium genus elucidates a diverse pangenome and 15 lateral gene transfer events.</title>
        <authorList>
            <person name="Petersen C."/>
            <person name="Sorensen T."/>
            <person name="Nielsen M.R."/>
            <person name="Sondergaard T.E."/>
            <person name="Sorensen J.L."/>
            <person name="Fitzpatrick D.A."/>
            <person name="Frisvad J.C."/>
            <person name="Nielsen K.L."/>
        </authorList>
    </citation>
    <scope>NUCLEOTIDE SEQUENCE</scope>
    <source>
        <strain evidence="1">IBT 34128</strain>
    </source>
</reference>
<dbReference type="InterPro" id="IPR024079">
    <property type="entry name" value="MetalloPept_cat_dom_sf"/>
</dbReference>
<name>A0A9W9EQX3_9EURO</name>
<sequence>MHMISEKITDLSMDVDGKRQKIYGPELCMRLARHDGRKYAELSLENADNYRLFALGATLAEVNWWPNGYQVNVEGQKESY</sequence>
<dbReference type="EMBL" id="JAPMSZ010000010">
    <property type="protein sequence ID" value="KAJ5086373.1"/>
    <property type="molecule type" value="Genomic_DNA"/>
</dbReference>
<organism evidence="1 2">
    <name type="scientific">Penicillium alfredii</name>
    <dbReference type="NCBI Taxonomy" id="1506179"/>
    <lineage>
        <taxon>Eukaryota</taxon>
        <taxon>Fungi</taxon>
        <taxon>Dikarya</taxon>
        <taxon>Ascomycota</taxon>
        <taxon>Pezizomycotina</taxon>
        <taxon>Eurotiomycetes</taxon>
        <taxon>Eurotiomycetidae</taxon>
        <taxon>Eurotiales</taxon>
        <taxon>Aspergillaceae</taxon>
        <taxon>Penicillium</taxon>
    </lineage>
</organism>
<dbReference type="Gene3D" id="3.40.390.10">
    <property type="entry name" value="Collagenase (Catalytic Domain)"/>
    <property type="match status" value="1"/>
</dbReference>